<dbReference type="EMBL" id="JAJJMB010012776">
    <property type="protein sequence ID" value="KAI3873394.1"/>
    <property type="molecule type" value="Genomic_DNA"/>
</dbReference>
<reference evidence="1" key="1">
    <citation type="submission" date="2022-04" db="EMBL/GenBank/DDBJ databases">
        <title>A functionally conserved STORR gene fusion in Papaver species that diverged 16.8 million years ago.</title>
        <authorList>
            <person name="Catania T."/>
        </authorList>
    </citation>
    <scope>NUCLEOTIDE SEQUENCE</scope>
    <source>
        <strain evidence="1">S-188037</strain>
    </source>
</reference>
<protein>
    <submittedName>
        <fullName evidence="1">Uncharacterized protein</fullName>
    </submittedName>
</protein>
<evidence type="ECO:0000313" key="1">
    <source>
        <dbReference type="EMBL" id="KAI3873394.1"/>
    </source>
</evidence>
<sequence>MVDHKEDVIFLYESEIQQLCFFLNQPNLRQLKAYDVLDHLLSQTTCSGNKKLGLVTRTQNLEHHRRRVICVCDLLRVVNKLIHEILGKGL</sequence>
<evidence type="ECO:0000313" key="2">
    <source>
        <dbReference type="Proteomes" id="UP001202328"/>
    </source>
</evidence>
<organism evidence="1 2">
    <name type="scientific">Papaver atlanticum</name>
    <dbReference type="NCBI Taxonomy" id="357466"/>
    <lineage>
        <taxon>Eukaryota</taxon>
        <taxon>Viridiplantae</taxon>
        <taxon>Streptophyta</taxon>
        <taxon>Embryophyta</taxon>
        <taxon>Tracheophyta</taxon>
        <taxon>Spermatophyta</taxon>
        <taxon>Magnoliopsida</taxon>
        <taxon>Ranunculales</taxon>
        <taxon>Papaveraceae</taxon>
        <taxon>Papaveroideae</taxon>
        <taxon>Papaver</taxon>
    </lineage>
</organism>
<gene>
    <name evidence="1" type="ORF">MKW98_008046</name>
</gene>
<proteinExistence type="predicted"/>
<name>A0AAD4XAQ6_9MAGN</name>
<dbReference type="AlphaFoldDB" id="A0AAD4XAQ6"/>
<dbReference type="Proteomes" id="UP001202328">
    <property type="component" value="Unassembled WGS sequence"/>
</dbReference>
<keyword evidence="2" id="KW-1185">Reference proteome</keyword>
<accession>A0AAD4XAQ6</accession>
<comment type="caution">
    <text evidence="1">The sequence shown here is derived from an EMBL/GenBank/DDBJ whole genome shotgun (WGS) entry which is preliminary data.</text>
</comment>